<sequence length="298" mass="33754">MYSVVHVDFAENFTFVTQNEIQSAYWNQKQATVYTVVIQTDADHRNMVLISNRMTHDTAFVYCTQEIIVVLIREEYRNVHKIHYVSDGLSRGRLWKKAAWTFTSSGHGKSGCDGLGAAVKSGGRKHSLKGGSAAAFTTAKDFYAFTLKKYSRAPHEPKVTHSNESSDASSITTNDELTDDEMDTISTNSKSSIEVRWLHADEVEETFEQHLKNQWNKSNGRHSFLSTGVMACKSTSVSLDSKIFHFDQQCNKHRNSLVKRSLNSNDFCIDVFLIVELSNSLHLVRINRNGLYDNQIRA</sequence>
<feature type="region of interest" description="Disordered" evidence="1">
    <location>
        <begin position="154"/>
        <end position="177"/>
    </location>
</feature>
<organism evidence="2 3">
    <name type="scientific">Adineta ricciae</name>
    <name type="common">Rotifer</name>
    <dbReference type="NCBI Taxonomy" id="249248"/>
    <lineage>
        <taxon>Eukaryota</taxon>
        <taxon>Metazoa</taxon>
        <taxon>Spiralia</taxon>
        <taxon>Gnathifera</taxon>
        <taxon>Rotifera</taxon>
        <taxon>Eurotatoria</taxon>
        <taxon>Bdelloidea</taxon>
        <taxon>Adinetida</taxon>
        <taxon>Adinetidae</taxon>
        <taxon>Adineta</taxon>
    </lineage>
</organism>
<dbReference type="PANTHER" id="PTHR46601:SF1">
    <property type="entry name" value="ADF-H DOMAIN-CONTAINING PROTEIN"/>
    <property type="match status" value="1"/>
</dbReference>
<gene>
    <name evidence="2" type="ORF">XAT740_LOCUS33432</name>
</gene>
<dbReference type="Proteomes" id="UP000663828">
    <property type="component" value="Unassembled WGS sequence"/>
</dbReference>
<reference evidence="2" key="1">
    <citation type="submission" date="2021-02" db="EMBL/GenBank/DDBJ databases">
        <authorList>
            <person name="Nowell W R."/>
        </authorList>
    </citation>
    <scope>NUCLEOTIDE SEQUENCE</scope>
</reference>
<dbReference type="EMBL" id="CAJNOR010003190">
    <property type="protein sequence ID" value="CAF1387758.1"/>
    <property type="molecule type" value="Genomic_DNA"/>
</dbReference>
<protein>
    <submittedName>
        <fullName evidence="2">Uncharacterized protein</fullName>
    </submittedName>
</protein>
<name>A0A815K3Z1_ADIRI</name>
<feature type="compositionally biased region" description="Polar residues" evidence="1">
    <location>
        <begin position="162"/>
        <end position="175"/>
    </location>
</feature>
<proteinExistence type="predicted"/>
<evidence type="ECO:0000256" key="1">
    <source>
        <dbReference type="SAM" id="MobiDB-lite"/>
    </source>
</evidence>
<keyword evidence="3" id="KW-1185">Reference proteome</keyword>
<accession>A0A815K3Z1</accession>
<evidence type="ECO:0000313" key="3">
    <source>
        <dbReference type="Proteomes" id="UP000663828"/>
    </source>
</evidence>
<comment type="caution">
    <text evidence="2">The sequence shown here is derived from an EMBL/GenBank/DDBJ whole genome shotgun (WGS) entry which is preliminary data.</text>
</comment>
<evidence type="ECO:0000313" key="2">
    <source>
        <dbReference type="EMBL" id="CAF1387758.1"/>
    </source>
</evidence>
<dbReference type="PANTHER" id="PTHR46601">
    <property type="entry name" value="ULP_PROTEASE DOMAIN-CONTAINING PROTEIN"/>
    <property type="match status" value="1"/>
</dbReference>
<dbReference type="AlphaFoldDB" id="A0A815K3Z1"/>